<sequence>MKLLASLLTTTAITASIWGALQVQPAIAKIGPLAATDTLASNTSGTDTTSSDASSSRKANSDAGFDMTQPGTVIGVTQAVTLQSVPQVWASFYEQIESGKNKSLSSENVVSDEVIVLYQEIARDFSEAKVTVGFRQKASSDVKPSARFSSLNKAVTLLNKGEHDDTELTSAWEMIDYRRDVEAVLERHYLNQHGLPDSSELYVYYK</sequence>
<name>A0A5N3RC50_9VIBR</name>
<evidence type="ECO:0000313" key="3">
    <source>
        <dbReference type="Proteomes" id="UP000326789"/>
    </source>
</evidence>
<accession>A0A5N3RC50</accession>
<protein>
    <submittedName>
        <fullName evidence="2">Uncharacterized protein</fullName>
    </submittedName>
</protein>
<reference evidence="2 3" key="1">
    <citation type="submission" date="2019-09" db="EMBL/GenBank/DDBJ databases">
        <title>Whole genome sequence of Vibrio fortis.</title>
        <authorList>
            <person name="Das S.K."/>
        </authorList>
    </citation>
    <scope>NUCLEOTIDE SEQUENCE [LARGE SCALE GENOMIC DNA]</scope>
    <source>
        <strain evidence="2 3">AN60</strain>
    </source>
</reference>
<evidence type="ECO:0000313" key="2">
    <source>
        <dbReference type="EMBL" id="KAB0292076.1"/>
    </source>
</evidence>
<dbReference type="RefSeq" id="WP_150868775.1">
    <property type="nucleotide sequence ID" value="NZ_VWSE01000002.1"/>
</dbReference>
<dbReference type="Proteomes" id="UP000326789">
    <property type="component" value="Unassembled WGS sequence"/>
</dbReference>
<feature type="compositionally biased region" description="Low complexity" evidence="1">
    <location>
        <begin position="40"/>
        <end position="63"/>
    </location>
</feature>
<dbReference type="AlphaFoldDB" id="A0A5N3RC50"/>
<evidence type="ECO:0000256" key="1">
    <source>
        <dbReference type="SAM" id="MobiDB-lite"/>
    </source>
</evidence>
<gene>
    <name evidence="2" type="ORF">F2P58_02790</name>
</gene>
<comment type="caution">
    <text evidence="2">The sequence shown here is derived from an EMBL/GenBank/DDBJ whole genome shotgun (WGS) entry which is preliminary data.</text>
</comment>
<feature type="region of interest" description="Disordered" evidence="1">
    <location>
        <begin position="40"/>
        <end position="66"/>
    </location>
</feature>
<proteinExistence type="predicted"/>
<dbReference type="EMBL" id="VWSE01000002">
    <property type="protein sequence ID" value="KAB0292076.1"/>
    <property type="molecule type" value="Genomic_DNA"/>
</dbReference>
<organism evidence="2 3">
    <name type="scientific">Vibrio fortis</name>
    <dbReference type="NCBI Taxonomy" id="212667"/>
    <lineage>
        <taxon>Bacteria</taxon>
        <taxon>Pseudomonadati</taxon>
        <taxon>Pseudomonadota</taxon>
        <taxon>Gammaproteobacteria</taxon>
        <taxon>Vibrionales</taxon>
        <taxon>Vibrionaceae</taxon>
        <taxon>Vibrio</taxon>
    </lineage>
</organism>